<proteinExistence type="predicted"/>
<accession>A0A0A8ZY20</accession>
<reference evidence="1" key="2">
    <citation type="journal article" date="2015" name="Data Brief">
        <title>Shoot transcriptome of the giant reed, Arundo donax.</title>
        <authorList>
            <person name="Barrero R.A."/>
            <person name="Guerrero F.D."/>
            <person name="Moolhuijzen P."/>
            <person name="Goolsby J.A."/>
            <person name="Tidwell J."/>
            <person name="Bellgard S.E."/>
            <person name="Bellgard M.I."/>
        </authorList>
    </citation>
    <scope>NUCLEOTIDE SEQUENCE</scope>
    <source>
        <tissue evidence="1">Shoot tissue taken approximately 20 cm above the soil surface</tissue>
    </source>
</reference>
<reference evidence="1" key="1">
    <citation type="submission" date="2014-09" db="EMBL/GenBank/DDBJ databases">
        <authorList>
            <person name="Magalhaes I.L.F."/>
            <person name="Oliveira U."/>
            <person name="Santos F.R."/>
            <person name="Vidigal T.H.D.A."/>
            <person name="Brescovit A.D."/>
            <person name="Santos A.J."/>
        </authorList>
    </citation>
    <scope>NUCLEOTIDE SEQUENCE</scope>
    <source>
        <tissue evidence="1">Shoot tissue taken approximately 20 cm above the soil surface</tissue>
    </source>
</reference>
<sequence length="34" mass="3886">MCNCDGIQYINFRNKQLTHIASSHSKIVSNNLVH</sequence>
<organism evidence="1">
    <name type="scientific">Arundo donax</name>
    <name type="common">Giant reed</name>
    <name type="synonym">Donax arundinaceus</name>
    <dbReference type="NCBI Taxonomy" id="35708"/>
    <lineage>
        <taxon>Eukaryota</taxon>
        <taxon>Viridiplantae</taxon>
        <taxon>Streptophyta</taxon>
        <taxon>Embryophyta</taxon>
        <taxon>Tracheophyta</taxon>
        <taxon>Spermatophyta</taxon>
        <taxon>Magnoliopsida</taxon>
        <taxon>Liliopsida</taxon>
        <taxon>Poales</taxon>
        <taxon>Poaceae</taxon>
        <taxon>PACMAD clade</taxon>
        <taxon>Arundinoideae</taxon>
        <taxon>Arundineae</taxon>
        <taxon>Arundo</taxon>
    </lineage>
</organism>
<protein>
    <submittedName>
        <fullName evidence="1">Uncharacterized protein</fullName>
    </submittedName>
</protein>
<dbReference type="AlphaFoldDB" id="A0A0A8ZY20"/>
<dbReference type="EMBL" id="GBRH01254154">
    <property type="protein sequence ID" value="JAD43741.1"/>
    <property type="molecule type" value="Transcribed_RNA"/>
</dbReference>
<evidence type="ECO:0000313" key="1">
    <source>
        <dbReference type="EMBL" id="JAD43741.1"/>
    </source>
</evidence>
<name>A0A0A8ZY20_ARUDO</name>